<keyword evidence="11" id="KW-1185">Reference proteome</keyword>
<evidence type="ECO:0000256" key="4">
    <source>
        <dbReference type="ARBA" id="ARBA00022692"/>
    </source>
</evidence>
<feature type="transmembrane region" description="Helical" evidence="9">
    <location>
        <begin position="77"/>
        <end position="101"/>
    </location>
</feature>
<keyword evidence="4 9" id="KW-0812">Transmembrane</keyword>
<keyword evidence="5 9" id="KW-1133">Transmembrane helix</keyword>
<evidence type="ECO:0000256" key="9">
    <source>
        <dbReference type="HAMAP-Rule" id="MF_00115"/>
    </source>
</evidence>
<dbReference type="InterPro" id="IPR001185">
    <property type="entry name" value="MS_channel"/>
</dbReference>
<dbReference type="NCBIfam" id="TIGR00220">
    <property type="entry name" value="mscL"/>
    <property type="match status" value="1"/>
</dbReference>
<evidence type="ECO:0000256" key="5">
    <source>
        <dbReference type="ARBA" id="ARBA00022989"/>
    </source>
</evidence>
<evidence type="ECO:0000256" key="1">
    <source>
        <dbReference type="ARBA" id="ARBA00004141"/>
    </source>
</evidence>
<dbReference type="SUPFAM" id="SSF81330">
    <property type="entry name" value="Gated mechanosensitive channel"/>
    <property type="match status" value="1"/>
</dbReference>
<dbReference type="EMBL" id="QWGB01000005">
    <property type="protein sequence ID" value="RIJ23883.1"/>
    <property type="molecule type" value="Genomic_DNA"/>
</dbReference>
<dbReference type="RefSeq" id="WP_119379072.1">
    <property type="nucleotide sequence ID" value="NZ_QWGB01000005.1"/>
</dbReference>
<comment type="function">
    <text evidence="9">Channel that opens in response to stretch forces in the membrane lipid bilayer. May participate in the regulation of osmotic pressure changes within the cell.</text>
</comment>
<dbReference type="InterPro" id="IPR036019">
    <property type="entry name" value="MscL_channel"/>
</dbReference>
<keyword evidence="9" id="KW-0997">Cell inner membrane</keyword>
<dbReference type="HAMAP" id="MF_00115">
    <property type="entry name" value="MscL"/>
    <property type="match status" value="1"/>
</dbReference>
<evidence type="ECO:0000256" key="7">
    <source>
        <dbReference type="ARBA" id="ARBA00023136"/>
    </source>
</evidence>
<evidence type="ECO:0000313" key="10">
    <source>
        <dbReference type="EMBL" id="RIJ23883.1"/>
    </source>
</evidence>
<proteinExistence type="inferred from homology"/>
<sequence>MFKEFKEFAMKGNLVDLAVGFILGGAFSTIVKSLVNDIIMPPLGLVLGGVDFADLHHPLDGGTYESLEAANEAGAPVIAYGLFINNVISFVIMALALFFVVKGINNMKRKQEEAPAEAPPPPREEVLLEEIRNLLAKQQS</sequence>
<evidence type="ECO:0000256" key="8">
    <source>
        <dbReference type="ARBA" id="ARBA00023303"/>
    </source>
</evidence>
<evidence type="ECO:0000256" key="6">
    <source>
        <dbReference type="ARBA" id="ARBA00023065"/>
    </source>
</evidence>
<dbReference type="GO" id="GO:0005886">
    <property type="term" value="C:plasma membrane"/>
    <property type="evidence" value="ECO:0007669"/>
    <property type="project" value="UniProtKB-SubCell"/>
</dbReference>
<organism evidence="10 11">
    <name type="scientific">Henriciella barbarensis</name>
    <dbReference type="NCBI Taxonomy" id="86342"/>
    <lineage>
        <taxon>Bacteria</taxon>
        <taxon>Pseudomonadati</taxon>
        <taxon>Pseudomonadota</taxon>
        <taxon>Alphaproteobacteria</taxon>
        <taxon>Hyphomonadales</taxon>
        <taxon>Hyphomonadaceae</taxon>
        <taxon>Henriciella</taxon>
    </lineage>
</organism>
<evidence type="ECO:0000313" key="11">
    <source>
        <dbReference type="Proteomes" id="UP000265431"/>
    </source>
</evidence>
<evidence type="ECO:0000256" key="2">
    <source>
        <dbReference type="ARBA" id="ARBA00022448"/>
    </source>
</evidence>
<dbReference type="Pfam" id="PF01741">
    <property type="entry name" value="MscL"/>
    <property type="match status" value="1"/>
</dbReference>
<keyword evidence="7 9" id="KW-0472">Membrane</keyword>
<protein>
    <recommendedName>
        <fullName evidence="9">Large-conductance mechanosensitive channel</fullName>
    </recommendedName>
</protein>
<evidence type="ECO:0000256" key="3">
    <source>
        <dbReference type="ARBA" id="ARBA00022475"/>
    </source>
</evidence>
<keyword evidence="2 9" id="KW-0813">Transport</keyword>
<comment type="caution">
    <text evidence="10">The sequence shown here is derived from an EMBL/GenBank/DDBJ whole genome shotgun (WGS) entry which is preliminary data.</text>
</comment>
<gene>
    <name evidence="9 10" type="primary">mscL</name>
    <name evidence="10" type="ORF">D1224_06420</name>
</gene>
<dbReference type="NCBIfam" id="NF010557">
    <property type="entry name" value="PRK13952.1"/>
    <property type="match status" value="1"/>
</dbReference>
<keyword evidence="3 9" id="KW-1003">Cell membrane</keyword>
<dbReference type="AlphaFoldDB" id="A0A399QYN2"/>
<reference evidence="10 11" key="1">
    <citation type="submission" date="2018-08" db="EMBL/GenBank/DDBJ databases">
        <title>Henriciella mobilis sp. nov., isolated from seawater.</title>
        <authorList>
            <person name="Cheng H."/>
            <person name="Wu Y.-H."/>
            <person name="Xu X.-W."/>
            <person name="Guo L.-L."/>
        </authorList>
    </citation>
    <scope>NUCLEOTIDE SEQUENCE [LARGE SCALE GENOMIC DNA]</scope>
    <source>
        <strain evidence="10 11">CCUG66934</strain>
    </source>
</reference>
<comment type="similarity">
    <text evidence="9">Belongs to the MscL family.</text>
</comment>
<comment type="subcellular location">
    <subcellularLocation>
        <location evidence="9">Cell inner membrane</location>
        <topology evidence="9">Multi-pass membrane protein</topology>
    </subcellularLocation>
    <subcellularLocation>
        <location evidence="1">Membrane</location>
        <topology evidence="1">Multi-pass membrane protein</topology>
    </subcellularLocation>
</comment>
<dbReference type="NCBIfam" id="NF001843">
    <property type="entry name" value="PRK00567.1-4"/>
    <property type="match status" value="1"/>
</dbReference>
<comment type="subunit">
    <text evidence="9">Homopentamer.</text>
</comment>
<keyword evidence="6 9" id="KW-0406">Ion transport</keyword>
<dbReference type="OrthoDB" id="9810350at2"/>
<dbReference type="PANTHER" id="PTHR30266">
    <property type="entry name" value="MECHANOSENSITIVE CHANNEL MSCL"/>
    <property type="match status" value="1"/>
</dbReference>
<keyword evidence="8 9" id="KW-0407">Ion channel</keyword>
<dbReference type="GO" id="GO:0008381">
    <property type="term" value="F:mechanosensitive monoatomic ion channel activity"/>
    <property type="evidence" value="ECO:0007669"/>
    <property type="project" value="UniProtKB-UniRule"/>
</dbReference>
<accession>A0A399QYN2</accession>
<name>A0A399QYN2_9PROT</name>
<dbReference type="PANTHER" id="PTHR30266:SF2">
    <property type="entry name" value="LARGE-CONDUCTANCE MECHANOSENSITIVE CHANNEL"/>
    <property type="match status" value="1"/>
</dbReference>
<dbReference type="Gene3D" id="1.10.1200.120">
    <property type="entry name" value="Large-conductance mechanosensitive channel, MscL, domain 1"/>
    <property type="match status" value="1"/>
</dbReference>
<feature type="transmembrane region" description="Helical" evidence="9">
    <location>
        <begin position="12"/>
        <end position="35"/>
    </location>
</feature>
<dbReference type="PRINTS" id="PR01264">
    <property type="entry name" value="MECHCHANNEL"/>
</dbReference>
<dbReference type="InterPro" id="IPR037673">
    <property type="entry name" value="MSC/AndL"/>
</dbReference>
<dbReference type="Proteomes" id="UP000265431">
    <property type="component" value="Unassembled WGS sequence"/>
</dbReference>